<feature type="transmembrane region" description="Helical" evidence="9">
    <location>
        <begin position="93"/>
        <end position="114"/>
    </location>
</feature>
<protein>
    <submittedName>
        <fullName evidence="11">MFS quinate</fullName>
    </submittedName>
</protein>
<feature type="transmembrane region" description="Helical" evidence="9">
    <location>
        <begin position="120"/>
        <end position="137"/>
    </location>
</feature>
<keyword evidence="3 7" id="KW-0813">Transport</keyword>
<feature type="transmembrane region" description="Helical" evidence="9">
    <location>
        <begin position="149"/>
        <end position="171"/>
    </location>
</feature>
<dbReference type="InterPro" id="IPR050360">
    <property type="entry name" value="MFS_Sugar_Transporters"/>
</dbReference>
<gene>
    <name evidence="11" type="ORF">A9K55_005462</name>
</gene>
<dbReference type="GO" id="GO:0016020">
    <property type="term" value="C:membrane"/>
    <property type="evidence" value="ECO:0007669"/>
    <property type="project" value="UniProtKB-SubCell"/>
</dbReference>
<feature type="transmembrane region" description="Helical" evidence="9">
    <location>
        <begin position="412"/>
        <end position="429"/>
    </location>
</feature>
<organism evidence="11 12">
    <name type="scientific">Cordyceps militaris</name>
    <name type="common">Caterpillar fungus</name>
    <name type="synonym">Clavaria militaris</name>
    <dbReference type="NCBI Taxonomy" id="73501"/>
    <lineage>
        <taxon>Eukaryota</taxon>
        <taxon>Fungi</taxon>
        <taxon>Dikarya</taxon>
        <taxon>Ascomycota</taxon>
        <taxon>Pezizomycotina</taxon>
        <taxon>Sordariomycetes</taxon>
        <taxon>Hypocreomycetidae</taxon>
        <taxon>Hypocreales</taxon>
        <taxon>Cordycipitaceae</taxon>
        <taxon>Cordyceps</taxon>
    </lineage>
</organism>
<evidence type="ECO:0000256" key="6">
    <source>
        <dbReference type="ARBA" id="ARBA00023136"/>
    </source>
</evidence>
<feature type="transmembrane region" description="Helical" evidence="9">
    <location>
        <begin position="276"/>
        <end position="298"/>
    </location>
</feature>
<feature type="transmembrane region" description="Helical" evidence="9">
    <location>
        <begin position="441"/>
        <end position="463"/>
    </location>
</feature>
<evidence type="ECO:0000256" key="1">
    <source>
        <dbReference type="ARBA" id="ARBA00004141"/>
    </source>
</evidence>
<name>A0A2H4SDU3_CORMI</name>
<feature type="transmembrane region" description="Helical" evidence="9">
    <location>
        <begin position="318"/>
        <end position="336"/>
    </location>
</feature>
<feature type="transmembrane region" description="Helical" evidence="9">
    <location>
        <begin position="7"/>
        <end position="24"/>
    </location>
</feature>
<evidence type="ECO:0000256" key="7">
    <source>
        <dbReference type="RuleBase" id="RU003346"/>
    </source>
</evidence>
<dbReference type="NCBIfam" id="TIGR00879">
    <property type="entry name" value="SP"/>
    <property type="match status" value="1"/>
</dbReference>
<feature type="transmembrane region" description="Helical" evidence="9">
    <location>
        <begin position="348"/>
        <end position="367"/>
    </location>
</feature>
<dbReference type="InterPro" id="IPR003663">
    <property type="entry name" value="Sugar/inositol_transpt"/>
</dbReference>
<feature type="transmembrane region" description="Helical" evidence="9">
    <location>
        <begin position="63"/>
        <end position="81"/>
    </location>
</feature>
<dbReference type="VEuPathDB" id="FungiDB:CCM_03527"/>
<dbReference type="VEuPathDB" id="FungiDB:A9K55_005462"/>
<proteinExistence type="inferred from homology"/>
<keyword evidence="5 9" id="KW-1133">Transmembrane helix</keyword>
<dbReference type="InterPro" id="IPR020846">
    <property type="entry name" value="MFS_dom"/>
</dbReference>
<dbReference type="PANTHER" id="PTHR48022">
    <property type="entry name" value="PLASTIDIC GLUCOSE TRANSPORTER 4"/>
    <property type="match status" value="1"/>
</dbReference>
<dbReference type="PRINTS" id="PR00171">
    <property type="entry name" value="SUGRTRNSPORT"/>
</dbReference>
<feature type="region of interest" description="Disordered" evidence="8">
    <location>
        <begin position="495"/>
        <end position="525"/>
    </location>
</feature>
<dbReference type="PANTHER" id="PTHR48022:SF43">
    <property type="entry name" value="QUINATE TRANSPORTER, PUTATIVE (AFU_ORTHOLOGUE AFUA_1G16230)-RELATED"/>
    <property type="match status" value="1"/>
</dbReference>
<evidence type="ECO:0000256" key="3">
    <source>
        <dbReference type="ARBA" id="ARBA00022448"/>
    </source>
</evidence>
<evidence type="ECO:0000313" key="11">
    <source>
        <dbReference type="EMBL" id="ATY61273.1"/>
    </source>
</evidence>
<evidence type="ECO:0000256" key="9">
    <source>
        <dbReference type="SAM" id="Phobius"/>
    </source>
</evidence>
<evidence type="ECO:0000256" key="4">
    <source>
        <dbReference type="ARBA" id="ARBA00022692"/>
    </source>
</evidence>
<dbReference type="InterPro" id="IPR036259">
    <property type="entry name" value="MFS_trans_sf"/>
</dbReference>
<dbReference type="GO" id="GO:0005351">
    <property type="term" value="F:carbohydrate:proton symporter activity"/>
    <property type="evidence" value="ECO:0007669"/>
    <property type="project" value="TreeGrafter"/>
</dbReference>
<evidence type="ECO:0000259" key="10">
    <source>
        <dbReference type="PROSITE" id="PS50850"/>
    </source>
</evidence>
<feature type="transmembrane region" description="Helical" evidence="9">
    <location>
        <begin position="379"/>
        <end position="400"/>
    </location>
</feature>
<comment type="subcellular location">
    <subcellularLocation>
        <location evidence="1">Membrane</location>
        <topology evidence="1">Multi-pass membrane protein</topology>
    </subcellularLocation>
</comment>
<comment type="similarity">
    <text evidence="2 7">Belongs to the major facilitator superfamily. Sugar transporter (TC 2.A.1.1) family.</text>
</comment>
<accession>A0A2H4SDU3</accession>
<dbReference type="Proteomes" id="UP000323067">
    <property type="component" value="Chromosome vi"/>
</dbReference>
<dbReference type="PROSITE" id="PS51257">
    <property type="entry name" value="PROKAR_LIPOPROTEIN"/>
    <property type="match status" value="1"/>
</dbReference>
<feature type="transmembrane region" description="Helical" evidence="9">
    <location>
        <begin position="183"/>
        <end position="203"/>
    </location>
</feature>
<dbReference type="Pfam" id="PF00083">
    <property type="entry name" value="Sugar_tr"/>
    <property type="match status" value="1"/>
</dbReference>
<evidence type="ECO:0000313" key="12">
    <source>
        <dbReference type="Proteomes" id="UP000323067"/>
    </source>
</evidence>
<evidence type="ECO:0000256" key="5">
    <source>
        <dbReference type="ARBA" id="ARBA00022989"/>
    </source>
</evidence>
<dbReference type="EMBL" id="CP023323">
    <property type="protein sequence ID" value="ATY61273.1"/>
    <property type="molecule type" value="Genomic_DNA"/>
</dbReference>
<dbReference type="AlphaFoldDB" id="A0A2H4SDU3"/>
<sequence>MAKFNAYYVATIIVIACGSIPKGYDEGGFSASVGLNSFKRDFGLLPSLWNGDATGLANRKANISSFGVLGAAFGSLLALTINDRFGRLRSWQFFVLLWASGILMQVFSSGIIGLMLFARIWGGLGAGGLTVVAPLYLSEIAPARSRGMVVSIYMVILLTTLTIGFFVNYAANATLPATRMQYRLVQGIVLAPVGIAFIGSLFLPDTPRWLASRGRFEEARNSLARLRGTTVEDDSFRAEFDQIHEELREKQRILASSSMWTILKEIVTTRTYRTRFLLGAAMQTVAQWSGGNGITYYIPEIFRYAGVVGENTSLITSGAYGVVKLVFTMIFTWALVDVFGRRRCFCAGLSLQCITHIYMAVYMGVWIDKHNKAASDAAIASVFIYAAGWSIGLCTVQYLYGAEIYPTRIRNVCYATNMALHWFFQFAIVRVTPNMFVSLHIWGAYVFWACVCAVGLVVLGLWAPETKGVPMERMEELFSGAWYMGWRAVVDEDREARRSAEDQPSEKGHDVLSRAQGDTPEKFRD</sequence>
<evidence type="ECO:0000256" key="8">
    <source>
        <dbReference type="SAM" id="MobiDB-lite"/>
    </source>
</evidence>
<feature type="compositionally biased region" description="Basic and acidic residues" evidence="8">
    <location>
        <begin position="495"/>
        <end position="512"/>
    </location>
</feature>
<dbReference type="PROSITE" id="PS50850">
    <property type="entry name" value="MFS"/>
    <property type="match status" value="1"/>
</dbReference>
<feature type="domain" description="Major facilitator superfamily (MFS) profile" evidence="10">
    <location>
        <begin position="11"/>
        <end position="467"/>
    </location>
</feature>
<keyword evidence="6 9" id="KW-0472">Membrane</keyword>
<dbReference type="SUPFAM" id="SSF103473">
    <property type="entry name" value="MFS general substrate transporter"/>
    <property type="match status" value="1"/>
</dbReference>
<reference evidence="11 12" key="1">
    <citation type="journal article" date="2017" name="BMC Genomics">
        <title>Chromosome level assembly and secondary metabolite potential of the parasitic fungus Cordyceps militaris.</title>
        <authorList>
            <person name="Kramer G.J."/>
            <person name="Nodwell J.R."/>
        </authorList>
    </citation>
    <scope>NUCLEOTIDE SEQUENCE [LARGE SCALE GENOMIC DNA]</scope>
    <source>
        <strain evidence="11 12">ATCC 34164</strain>
    </source>
</reference>
<keyword evidence="4 9" id="KW-0812">Transmembrane</keyword>
<dbReference type="Gene3D" id="1.20.1250.20">
    <property type="entry name" value="MFS general substrate transporter like domains"/>
    <property type="match status" value="1"/>
</dbReference>
<evidence type="ECO:0000256" key="2">
    <source>
        <dbReference type="ARBA" id="ARBA00010992"/>
    </source>
</evidence>
<dbReference type="InterPro" id="IPR005828">
    <property type="entry name" value="MFS_sugar_transport-like"/>
</dbReference>